<gene>
    <name evidence="2" type="ORF">PHISCL_05751</name>
</gene>
<accession>A0A3A2ZFY4</accession>
<sequence length="170" mass="19341">MPFYEIEHAFNLPKSQRDELAQAITRIHARKFAAPSLFVNIRFTDSKDHRNYVGGKECDVNRIFAYVRAGGTRKKADFDDLAHQIVDAWDRIINSAEEGSREKVLNRVFVMDAITAGVESGFALPRAGEDGDWLKANMLKFEQLAAEGDENFVRLVDELRSREDLPALRI</sequence>
<dbReference type="OrthoDB" id="9981319at2759"/>
<dbReference type="Proteomes" id="UP000266188">
    <property type="component" value="Unassembled WGS sequence"/>
</dbReference>
<dbReference type="Gene3D" id="3.30.429.10">
    <property type="entry name" value="Macrophage Migration Inhibitory Factor"/>
    <property type="match status" value="1"/>
</dbReference>
<dbReference type="AlphaFoldDB" id="A0A3A2ZFY4"/>
<organism evidence="2 3">
    <name type="scientific">Aspergillus sclerotialis</name>
    <dbReference type="NCBI Taxonomy" id="2070753"/>
    <lineage>
        <taxon>Eukaryota</taxon>
        <taxon>Fungi</taxon>
        <taxon>Dikarya</taxon>
        <taxon>Ascomycota</taxon>
        <taxon>Pezizomycotina</taxon>
        <taxon>Eurotiomycetes</taxon>
        <taxon>Eurotiomycetidae</taxon>
        <taxon>Eurotiales</taxon>
        <taxon>Aspergillaceae</taxon>
        <taxon>Aspergillus</taxon>
        <taxon>Aspergillus subgen. Polypaecilum</taxon>
    </lineage>
</organism>
<proteinExistence type="predicted"/>
<feature type="domain" description="Tautomerase cis-CaaD-like" evidence="1">
    <location>
        <begin position="1"/>
        <end position="137"/>
    </location>
</feature>
<dbReference type="InterPro" id="IPR028116">
    <property type="entry name" value="Cis-CaaD-like"/>
</dbReference>
<reference evidence="3" key="1">
    <citation type="submission" date="2017-02" db="EMBL/GenBank/DDBJ databases">
        <authorList>
            <person name="Tafer H."/>
            <person name="Lopandic K."/>
        </authorList>
    </citation>
    <scope>NUCLEOTIDE SEQUENCE [LARGE SCALE GENOMIC DNA]</scope>
    <source>
        <strain evidence="3">CBS 366.77</strain>
    </source>
</reference>
<evidence type="ECO:0000259" key="1">
    <source>
        <dbReference type="Pfam" id="PF14832"/>
    </source>
</evidence>
<name>A0A3A2ZFY4_9EURO</name>
<keyword evidence="3" id="KW-1185">Reference proteome</keyword>
<protein>
    <recommendedName>
        <fullName evidence="1">Tautomerase cis-CaaD-like domain-containing protein</fullName>
    </recommendedName>
</protein>
<dbReference type="Pfam" id="PF14832">
    <property type="entry name" value="Tautomerase_3"/>
    <property type="match status" value="1"/>
</dbReference>
<comment type="caution">
    <text evidence="2">The sequence shown here is derived from an EMBL/GenBank/DDBJ whole genome shotgun (WGS) entry which is preliminary data.</text>
</comment>
<dbReference type="InterPro" id="IPR014347">
    <property type="entry name" value="Tautomerase/MIF_sf"/>
</dbReference>
<evidence type="ECO:0000313" key="2">
    <source>
        <dbReference type="EMBL" id="RJE21906.1"/>
    </source>
</evidence>
<dbReference type="EMBL" id="MVGC01000198">
    <property type="protein sequence ID" value="RJE21906.1"/>
    <property type="molecule type" value="Genomic_DNA"/>
</dbReference>
<evidence type="ECO:0000313" key="3">
    <source>
        <dbReference type="Proteomes" id="UP000266188"/>
    </source>
</evidence>